<evidence type="ECO:0000256" key="2">
    <source>
        <dbReference type="SAM" id="Phobius"/>
    </source>
</evidence>
<proteinExistence type="predicted"/>
<comment type="caution">
    <text evidence="4">The sequence shown here is derived from an EMBL/GenBank/DDBJ whole genome shotgun (WGS) entry which is preliminary data.</text>
</comment>
<keyword evidence="2" id="KW-1133">Transmembrane helix</keyword>
<evidence type="ECO:0000313" key="4">
    <source>
        <dbReference type="EMBL" id="MBB5987575.1"/>
    </source>
</evidence>
<evidence type="ECO:0008006" key="6">
    <source>
        <dbReference type="Google" id="ProtNLM"/>
    </source>
</evidence>
<protein>
    <recommendedName>
        <fullName evidence="6">Secreted protein</fullName>
    </recommendedName>
</protein>
<evidence type="ECO:0000256" key="1">
    <source>
        <dbReference type="SAM" id="MobiDB-lite"/>
    </source>
</evidence>
<gene>
    <name evidence="4" type="ORF">HNP60_003549</name>
</gene>
<dbReference type="EMBL" id="JACHKA010000001">
    <property type="protein sequence ID" value="MBB5987575.1"/>
    <property type="molecule type" value="Genomic_DNA"/>
</dbReference>
<keyword evidence="2" id="KW-0812">Transmembrane</keyword>
<feature type="signal peptide" evidence="3">
    <location>
        <begin position="1"/>
        <end position="26"/>
    </location>
</feature>
<evidence type="ECO:0000256" key="3">
    <source>
        <dbReference type="SAM" id="SignalP"/>
    </source>
</evidence>
<keyword evidence="2" id="KW-0472">Membrane</keyword>
<feature type="compositionally biased region" description="Basic and acidic residues" evidence="1">
    <location>
        <begin position="69"/>
        <end position="108"/>
    </location>
</feature>
<feature type="chain" id="PRO_5047405699" description="Secreted protein" evidence="3">
    <location>
        <begin position="27"/>
        <end position="200"/>
    </location>
</feature>
<reference evidence="4 5" key="1">
    <citation type="submission" date="2020-08" db="EMBL/GenBank/DDBJ databases">
        <title>Exploring microbial biodiversity for novel pathways involved in the catabolism of aromatic compounds derived from lignin.</title>
        <authorList>
            <person name="Elkins J."/>
        </authorList>
    </citation>
    <scope>NUCLEOTIDE SEQUENCE [LARGE SCALE GENOMIC DNA]</scope>
    <source>
        <strain evidence="4 5">B1D3A</strain>
    </source>
</reference>
<dbReference type="RefSeq" id="WP_184156178.1">
    <property type="nucleotide sequence ID" value="NZ_JACHKA010000001.1"/>
</dbReference>
<feature type="region of interest" description="Disordered" evidence="1">
    <location>
        <begin position="68"/>
        <end position="108"/>
    </location>
</feature>
<keyword evidence="5" id="KW-1185">Reference proteome</keyword>
<name>A0ABR6NJX6_9SPHN</name>
<keyword evidence="3" id="KW-0732">Signal</keyword>
<evidence type="ECO:0000313" key="5">
    <source>
        <dbReference type="Proteomes" id="UP001138540"/>
    </source>
</evidence>
<dbReference type="Proteomes" id="UP001138540">
    <property type="component" value="Unassembled WGS sequence"/>
</dbReference>
<organism evidence="4 5">
    <name type="scientific">Sphingobium lignivorans</name>
    <dbReference type="NCBI Taxonomy" id="2735886"/>
    <lineage>
        <taxon>Bacteria</taxon>
        <taxon>Pseudomonadati</taxon>
        <taxon>Pseudomonadota</taxon>
        <taxon>Alphaproteobacteria</taxon>
        <taxon>Sphingomonadales</taxon>
        <taxon>Sphingomonadaceae</taxon>
        <taxon>Sphingobium</taxon>
    </lineage>
</organism>
<feature type="transmembrane region" description="Helical" evidence="2">
    <location>
        <begin position="45"/>
        <end position="66"/>
    </location>
</feature>
<accession>A0ABR6NJX6</accession>
<sequence>MRKTSKLAGGLVVAAMLVTSAAPASARGYYGHGRPYHHDRGGSDAGAVIGTILGVGILAAIAASAVKQNADKRRSEDRGYDPRYDDRSDQRADEGPYDPRYEGGEYDDRYGGYDSGRAEGDSYAGEDAAVDACALAAREQASRNGGFAEVRDVTGVRPFGNGWDVTGTVSQRAGWRAPESRLRSFRCIWGNGRVEGVTFN</sequence>